<accession>A0ABV8STM2</accession>
<reference evidence="3" key="1">
    <citation type="journal article" date="2019" name="Int. J. Syst. Evol. Microbiol.">
        <title>The Global Catalogue of Microorganisms (GCM) 10K type strain sequencing project: providing services to taxonomists for standard genome sequencing and annotation.</title>
        <authorList>
            <consortium name="The Broad Institute Genomics Platform"/>
            <consortium name="The Broad Institute Genome Sequencing Center for Infectious Disease"/>
            <person name="Wu L."/>
            <person name="Ma J."/>
        </authorList>
    </citation>
    <scope>NUCLEOTIDE SEQUENCE [LARGE SCALE GENOMIC DNA]</scope>
    <source>
        <strain evidence="3">CGMCC 1.10759</strain>
    </source>
</reference>
<keyword evidence="1" id="KW-0472">Membrane</keyword>
<evidence type="ECO:0000256" key="1">
    <source>
        <dbReference type="SAM" id="Phobius"/>
    </source>
</evidence>
<dbReference type="EMBL" id="JBHSDU010000003">
    <property type="protein sequence ID" value="MFC4310886.1"/>
    <property type="molecule type" value="Genomic_DNA"/>
</dbReference>
<feature type="transmembrane region" description="Helical" evidence="1">
    <location>
        <begin position="423"/>
        <end position="442"/>
    </location>
</feature>
<dbReference type="PANTHER" id="PTHR34219:SF4">
    <property type="entry name" value="PEPSY DOMAIN-CONTAINING PROTEIN"/>
    <property type="match status" value="1"/>
</dbReference>
<dbReference type="Pfam" id="PF03929">
    <property type="entry name" value="PepSY_TM"/>
    <property type="match status" value="1"/>
</dbReference>
<sequence>MNLIPSASLVKRSLSSHSWLGLMVGALMYLVCLSGTLAVFYPELERWEQPQIHELQNYDPATLERAYHELVASGVEVTEHMFVNLPSPESPRASISSEKEGWFINPDGSRGERVNHEWTHLLINLHLYLHLPESFGMYIVCALGAILCGLIVSGLIAHPRIFKDAFVLRLGGSKHLEQADIHNRLSVWSSPFQLMIAITGAYFGFAQVIALVFAGIYTDGDTTKLLGQVFGDEPKLEQKLTPIALSKAIAKTKAMAPGTTPLYVTIEEAGKPGQFLLVGTQLPDRLIYVEQYRFDTAGNFIDKVGYSDGPPGRQIVYSTYRLHFGHFGGFGVKVLYFILGLAMSIVSVTGFNVWLAKRKRQDFLNTVWAGFVWGTVPALALSAIALVLLGIPGTPVFWIVVAISCAVAHRWNDETLAKRRLQIAGAVTIAALIVGYFVKFGAAALTPIPIGVNASMLASAAVLLLMGMKRSAPAVTSLREPDPAAAE</sequence>
<feature type="transmembrane region" description="Helical" evidence="1">
    <location>
        <begin position="334"/>
        <end position="355"/>
    </location>
</feature>
<dbReference type="PANTHER" id="PTHR34219">
    <property type="entry name" value="IRON-REGULATED INNER MEMBRANE PROTEIN-RELATED"/>
    <property type="match status" value="1"/>
</dbReference>
<feature type="transmembrane region" description="Helical" evidence="1">
    <location>
        <begin position="135"/>
        <end position="157"/>
    </location>
</feature>
<keyword evidence="1" id="KW-1133">Transmembrane helix</keyword>
<organism evidence="2 3">
    <name type="scientific">Steroidobacter flavus</name>
    <dbReference type="NCBI Taxonomy" id="1842136"/>
    <lineage>
        <taxon>Bacteria</taxon>
        <taxon>Pseudomonadati</taxon>
        <taxon>Pseudomonadota</taxon>
        <taxon>Gammaproteobacteria</taxon>
        <taxon>Steroidobacterales</taxon>
        <taxon>Steroidobacteraceae</taxon>
        <taxon>Steroidobacter</taxon>
    </lineage>
</organism>
<evidence type="ECO:0000313" key="2">
    <source>
        <dbReference type="EMBL" id="MFC4310886.1"/>
    </source>
</evidence>
<proteinExistence type="predicted"/>
<dbReference type="InterPro" id="IPR005625">
    <property type="entry name" value="PepSY-ass_TM"/>
</dbReference>
<feature type="transmembrane region" description="Helical" evidence="1">
    <location>
        <begin position="194"/>
        <end position="217"/>
    </location>
</feature>
<dbReference type="Proteomes" id="UP001595904">
    <property type="component" value="Unassembled WGS sequence"/>
</dbReference>
<evidence type="ECO:0000313" key="3">
    <source>
        <dbReference type="Proteomes" id="UP001595904"/>
    </source>
</evidence>
<keyword evidence="1" id="KW-0812">Transmembrane</keyword>
<protein>
    <submittedName>
        <fullName evidence="2">PepSY-associated TM helix domain-containing protein</fullName>
    </submittedName>
</protein>
<feature type="transmembrane region" description="Helical" evidence="1">
    <location>
        <begin position="20"/>
        <end position="41"/>
    </location>
</feature>
<dbReference type="RefSeq" id="WP_380598762.1">
    <property type="nucleotide sequence ID" value="NZ_JBHSDU010000003.1"/>
</dbReference>
<feature type="transmembrane region" description="Helical" evidence="1">
    <location>
        <begin position="448"/>
        <end position="468"/>
    </location>
</feature>
<gene>
    <name evidence="2" type="ORF">ACFPN2_17455</name>
</gene>
<comment type="caution">
    <text evidence="2">The sequence shown here is derived from an EMBL/GenBank/DDBJ whole genome shotgun (WGS) entry which is preliminary data.</text>
</comment>
<feature type="transmembrane region" description="Helical" evidence="1">
    <location>
        <begin position="367"/>
        <end position="389"/>
    </location>
</feature>
<keyword evidence="3" id="KW-1185">Reference proteome</keyword>
<feature type="transmembrane region" description="Helical" evidence="1">
    <location>
        <begin position="395"/>
        <end position="411"/>
    </location>
</feature>
<name>A0ABV8STM2_9GAMM</name>